<evidence type="ECO:0000256" key="1">
    <source>
        <dbReference type="ARBA" id="ARBA00001974"/>
    </source>
</evidence>
<dbReference type="PRINTS" id="PR00757">
    <property type="entry name" value="AMINEOXDASEF"/>
</dbReference>
<dbReference type="Proteomes" id="UP000199119">
    <property type="component" value="Unassembled WGS sequence"/>
</dbReference>
<dbReference type="InterPro" id="IPR001613">
    <property type="entry name" value="Flavin_amine_oxidase"/>
</dbReference>
<feature type="binding site" evidence="4">
    <location>
        <position position="346"/>
    </location>
    <ligand>
        <name>substrate</name>
    </ligand>
</feature>
<dbReference type="Pfam" id="PF01593">
    <property type="entry name" value="Amino_oxidase"/>
    <property type="match status" value="1"/>
</dbReference>
<dbReference type="EMBL" id="FONX01000010">
    <property type="protein sequence ID" value="SFF03749.1"/>
    <property type="molecule type" value="Genomic_DNA"/>
</dbReference>
<dbReference type="Gene3D" id="3.50.50.60">
    <property type="entry name" value="FAD/NAD(P)-binding domain"/>
    <property type="match status" value="1"/>
</dbReference>
<dbReference type="STRING" id="1177982.SAMN04489711_110128"/>
<proteinExistence type="inferred from homology"/>
<feature type="binding site" evidence="4">
    <location>
        <position position="429"/>
    </location>
    <ligand>
        <name>FAD</name>
        <dbReference type="ChEBI" id="CHEBI:57692"/>
    </ligand>
</feature>
<feature type="binding site" evidence="4">
    <location>
        <position position="241"/>
    </location>
    <ligand>
        <name>substrate</name>
    </ligand>
</feature>
<evidence type="ECO:0000256" key="2">
    <source>
        <dbReference type="ARBA" id="ARBA00005995"/>
    </source>
</evidence>
<dbReference type="SUPFAM" id="SSF51905">
    <property type="entry name" value="FAD/NAD(P)-binding domain"/>
    <property type="match status" value="1"/>
</dbReference>
<dbReference type="AlphaFoldDB" id="A0A1I2FFR7"/>
<comment type="cofactor">
    <cofactor evidence="1">
        <name>FAD</name>
        <dbReference type="ChEBI" id="CHEBI:57692"/>
    </cofactor>
</comment>
<dbReference type="PANTHER" id="PTHR43563">
    <property type="entry name" value="AMINE OXIDASE"/>
    <property type="match status" value="1"/>
</dbReference>
<name>A0A1I2FFR7_9BURK</name>
<evidence type="ECO:0000313" key="7">
    <source>
        <dbReference type="Proteomes" id="UP000199119"/>
    </source>
</evidence>
<dbReference type="RefSeq" id="WP_092940300.1">
    <property type="nucleotide sequence ID" value="NZ_FONX01000010.1"/>
</dbReference>
<dbReference type="OrthoDB" id="3972913at2"/>
<dbReference type="PANTHER" id="PTHR43563:SF1">
    <property type="entry name" value="AMINE OXIDASE [FLAVIN-CONTAINING] B"/>
    <property type="match status" value="1"/>
</dbReference>
<dbReference type="InterPro" id="IPR036188">
    <property type="entry name" value="FAD/NAD-bd_sf"/>
</dbReference>
<organism evidence="6 7">
    <name type="scientific">Paracidovorax wautersii</name>
    <dbReference type="NCBI Taxonomy" id="1177982"/>
    <lineage>
        <taxon>Bacteria</taxon>
        <taxon>Pseudomonadati</taxon>
        <taxon>Pseudomonadota</taxon>
        <taxon>Betaproteobacteria</taxon>
        <taxon>Burkholderiales</taxon>
        <taxon>Comamonadaceae</taxon>
        <taxon>Paracidovorax</taxon>
    </lineage>
</organism>
<accession>A0A1I2FFR7</accession>
<evidence type="ECO:0000256" key="4">
    <source>
        <dbReference type="PIRSR" id="PIRSR601613-1"/>
    </source>
</evidence>
<dbReference type="Gene3D" id="3.90.660.10">
    <property type="match status" value="1"/>
</dbReference>
<reference evidence="7" key="1">
    <citation type="submission" date="2016-10" db="EMBL/GenBank/DDBJ databases">
        <authorList>
            <person name="Varghese N."/>
            <person name="Submissions S."/>
        </authorList>
    </citation>
    <scope>NUCLEOTIDE SEQUENCE [LARGE SCALE GENOMIC DNA]</scope>
    <source>
        <strain evidence="7">DSM 27981</strain>
    </source>
</reference>
<feature type="domain" description="Amine oxidase" evidence="5">
    <location>
        <begin position="21"/>
        <end position="452"/>
    </location>
</feature>
<dbReference type="SUPFAM" id="SSF54373">
    <property type="entry name" value="FAD-linked reductases, C-terminal domain"/>
    <property type="match status" value="1"/>
</dbReference>
<dbReference type="InterPro" id="IPR002937">
    <property type="entry name" value="Amino_oxidase"/>
</dbReference>
<evidence type="ECO:0000259" key="5">
    <source>
        <dbReference type="Pfam" id="PF01593"/>
    </source>
</evidence>
<protein>
    <submittedName>
        <fullName evidence="6">Monoamine oxidase</fullName>
    </submittedName>
</protein>
<feature type="binding site" evidence="4">
    <location>
        <begin position="41"/>
        <end position="42"/>
    </location>
    <ligand>
        <name>FAD</name>
        <dbReference type="ChEBI" id="CHEBI:57692"/>
    </ligand>
</feature>
<dbReference type="InterPro" id="IPR050703">
    <property type="entry name" value="Flavin_MAO"/>
</dbReference>
<evidence type="ECO:0000313" key="6">
    <source>
        <dbReference type="EMBL" id="SFF03749.1"/>
    </source>
</evidence>
<keyword evidence="3" id="KW-0560">Oxidoreductase</keyword>
<sequence>MSSTLPIQDIDCDVAIIGAGLAGLRAAERLAAAGLSCRVLEARDRIGGRLLSQRLDCGATIDLGGQWVGSMHQRVLDTAKTHGLTLFPTYVEGDSVFLIDGQVRRRPGLFPELDASTQQDIDRGMEALDALRRTIDPQRPWAAEDARLLDGQTYASWLREHVPSKAARDALAYIALSVFSIEAHDLSLLHFLFYVSAAGGIDNLINTHGGAQELRFVEGAQQLPIRMAQALGERVICNAPVVSIEQHAGGVVVHARGLRLSARRAIVTLPPTLAGRLTYAPPLPGLRDQYTQRAAMGSVIKTMLVYDRPFWRDQGLSGLASSQELPISLTYDNSPADGSAGVLVGFLEADAGREWGQRDAAQRRDMVVDCMRRYFGEAVANYTQYVEQDWAEEPYTRGAYGGYLPPGAWTSYGRAVREPVGRLHWAGTETATEWSGYMEGALQSGERAAAEVVAALANG</sequence>
<keyword evidence="7" id="KW-1185">Reference proteome</keyword>
<gene>
    <name evidence="6" type="ORF">SAMN04489711_110128</name>
</gene>
<dbReference type="GO" id="GO:0016491">
    <property type="term" value="F:oxidoreductase activity"/>
    <property type="evidence" value="ECO:0007669"/>
    <property type="project" value="UniProtKB-KW"/>
</dbReference>
<comment type="similarity">
    <text evidence="2">Belongs to the flavin monoamine oxidase family.</text>
</comment>
<evidence type="ECO:0000256" key="3">
    <source>
        <dbReference type="ARBA" id="ARBA00023002"/>
    </source>
</evidence>
<dbReference type="Gene3D" id="1.10.405.10">
    <property type="entry name" value="Guanine Nucleotide Dissociation Inhibitor, domain 1"/>
    <property type="match status" value="1"/>
</dbReference>